<reference evidence="11" key="1">
    <citation type="journal article" date="2023" name="Commun. Biol.">
        <title>Genome analysis of Parmales, the sister group of diatoms, reveals the evolutionary specialization of diatoms from phago-mixotrophs to photoautotrophs.</title>
        <authorList>
            <person name="Ban H."/>
            <person name="Sato S."/>
            <person name="Yoshikawa S."/>
            <person name="Yamada K."/>
            <person name="Nakamura Y."/>
            <person name="Ichinomiya M."/>
            <person name="Sato N."/>
            <person name="Blanc-Mathieu R."/>
            <person name="Endo H."/>
            <person name="Kuwata A."/>
            <person name="Ogata H."/>
        </authorList>
    </citation>
    <scope>NUCLEOTIDE SEQUENCE [LARGE SCALE GENOMIC DNA]</scope>
    <source>
        <strain evidence="11">NIES 3701</strain>
    </source>
</reference>
<dbReference type="Proteomes" id="UP001165085">
    <property type="component" value="Unassembled WGS sequence"/>
</dbReference>
<dbReference type="SUPFAM" id="SSF56112">
    <property type="entry name" value="Protein kinase-like (PK-like)"/>
    <property type="match status" value="1"/>
</dbReference>
<evidence type="ECO:0000259" key="9">
    <source>
        <dbReference type="PROSITE" id="PS50011"/>
    </source>
</evidence>
<evidence type="ECO:0000256" key="3">
    <source>
        <dbReference type="ARBA" id="ARBA00022741"/>
    </source>
</evidence>
<dbReference type="PRINTS" id="PR00109">
    <property type="entry name" value="TYRKINASE"/>
</dbReference>
<comment type="similarity">
    <text evidence="7">Belongs to the protein kinase superfamily.</text>
</comment>
<feature type="region of interest" description="Disordered" evidence="8">
    <location>
        <begin position="67"/>
        <end position="131"/>
    </location>
</feature>
<dbReference type="Gene3D" id="3.30.200.20">
    <property type="entry name" value="Phosphorylase Kinase, domain 1"/>
    <property type="match status" value="1"/>
</dbReference>
<name>A0A9W6ZMM7_9STRA</name>
<keyword evidence="1 7" id="KW-0723">Serine/threonine-protein kinase</keyword>
<dbReference type="PROSITE" id="PS00107">
    <property type="entry name" value="PROTEIN_KINASE_ATP"/>
    <property type="match status" value="1"/>
</dbReference>
<dbReference type="InterPro" id="IPR001245">
    <property type="entry name" value="Ser-Thr/Tyr_kinase_cat_dom"/>
</dbReference>
<dbReference type="SMART" id="SM00220">
    <property type="entry name" value="S_TKc"/>
    <property type="match status" value="1"/>
</dbReference>
<dbReference type="GO" id="GO:0004674">
    <property type="term" value="F:protein serine/threonine kinase activity"/>
    <property type="evidence" value="ECO:0007669"/>
    <property type="project" value="UniProtKB-KW"/>
</dbReference>
<organism evidence="10 11">
    <name type="scientific">Triparma strigata</name>
    <dbReference type="NCBI Taxonomy" id="1606541"/>
    <lineage>
        <taxon>Eukaryota</taxon>
        <taxon>Sar</taxon>
        <taxon>Stramenopiles</taxon>
        <taxon>Ochrophyta</taxon>
        <taxon>Bolidophyceae</taxon>
        <taxon>Parmales</taxon>
        <taxon>Triparmaceae</taxon>
        <taxon>Triparma</taxon>
    </lineage>
</organism>
<dbReference type="GO" id="GO:0005524">
    <property type="term" value="F:ATP binding"/>
    <property type="evidence" value="ECO:0007669"/>
    <property type="project" value="UniProtKB-UniRule"/>
</dbReference>
<dbReference type="InterPro" id="IPR011009">
    <property type="entry name" value="Kinase-like_dom_sf"/>
</dbReference>
<evidence type="ECO:0000256" key="6">
    <source>
        <dbReference type="PROSITE-ProRule" id="PRU10141"/>
    </source>
</evidence>
<gene>
    <name evidence="10" type="ORF">TrST_g11037</name>
</gene>
<keyword evidence="11" id="KW-1185">Reference proteome</keyword>
<dbReference type="CDD" id="cd13999">
    <property type="entry name" value="STKc_MAP3K-like"/>
    <property type="match status" value="1"/>
</dbReference>
<dbReference type="PANTHER" id="PTHR44329">
    <property type="entry name" value="SERINE/THREONINE-PROTEIN KINASE TNNI3K-RELATED"/>
    <property type="match status" value="1"/>
</dbReference>
<dbReference type="PROSITE" id="PS00108">
    <property type="entry name" value="PROTEIN_KINASE_ST"/>
    <property type="match status" value="1"/>
</dbReference>
<keyword evidence="5 6" id="KW-0067">ATP-binding</keyword>
<keyword evidence="4" id="KW-0418">Kinase</keyword>
<evidence type="ECO:0000256" key="1">
    <source>
        <dbReference type="ARBA" id="ARBA00022527"/>
    </source>
</evidence>
<dbReference type="PROSITE" id="PS50011">
    <property type="entry name" value="PROTEIN_KINASE_DOM"/>
    <property type="match status" value="1"/>
</dbReference>
<sequence>MLFQYSSVCRVLKVRWLAKEKLRRRKSKNREEAEMSDLEGGGAGVGIGGGSGIGEFMHDAPSPYMTPYQNYYSEQKTSPNSLHSRKTPSAQNLPRPHAQQASLSPGKRPSSPNYHRPSSPLHHQQHQQHQTISFPSLKLSSLIGGGGFGQVWSATYHGTPVAVKILTAQVNLPTPALNEFQSEVMMLSHLRHPNICLFMGANFEAPNRCIVTECVSRGSLWDCLRTKLEPPWKECDNGWVGGWPGGSVAEGTWPFGLVKRVIEGGGRGMAYLHQADPPVLHRDLKSANLLLDDGYNVKICDFGLARLKAYTNSHTGNTGTTQWMAPEVLMNHRYGEKADVYSFGVIIWEVLTRECPFEGMSQIQVAVKVLNEKGRVEVPRWCKTGCPKLAALVDKCLEHSPNLRPSFAQILDAVRQL</sequence>
<dbReference type="InterPro" id="IPR008271">
    <property type="entry name" value="Ser/Thr_kinase_AS"/>
</dbReference>
<evidence type="ECO:0000313" key="11">
    <source>
        <dbReference type="Proteomes" id="UP001165085"/>
    </source>
</evidence>
<evidence type="ECO:0000256" key="7">
    <source>
        <dbReference type="RuleBase" id="RU000304"/>
    </source>
</evidence>
<dbReference type="AlphaFoldDB" id="A0A9W6ZMM7"/>
<evidence type="ECO:0000256" key="8">
    <source>
        <dbReference type="SAM" id="MobiDB-lite"/>
    </source>
</evidence>
<keyword evidence="3 6" id="KW-0547">Nucleotide-binding</keyword>
<evidence type="ECO:0000256" key="4">
    <source>
        <dbReference type="ARBA" id="ARBA00022777"/>
    </source>
</evidence>
<dbReference type="PANTHER" id="PTHR44329:SF288">
    <property type="entry name" value="MITOGEN-ACTIVATED PROTEIN KINASE KINASE KINASE 20"/>
    <property type="match status" value="1"/>
</dbReference>
<proteinExistence type="inferred from homology"/>
<protein>
    <recommendedName>
        <fullName evidence="9">Protein kinase domain-containing protein</fullName>
    </recommendedName>
</protein>
<dbReference type="Gene3D" id="1.10.510.10">
    <property type="entry name" value="Transferase(Phosphotransferase) domain 1"/>
    <property type="match status" value="1"/>
</dbReference>
<evidence type="ECO:0000256" key="5">
    <source>
        <dbReference type="ARBA" id="ARBA00022840"/>
    </source>
</evidence>
<feature type="binding site" evidence="6">
    <location>
        <position position="164"/>
    </location>
    <ligand>
        <name>ATP</name>
        <dbReference type="ChEBI" id="CHEBI:30616"/>
    </ligand>
</feature>
<evidence type="ECO:0000313" key="10">
    <source>
        <dbReference type="EMBL" id="GMH53010.1"/>
    </source>
</evidence>
<dbReference type="OrthoDB" id="339325at2759"/>
<feature type="region of interest" description="Disordered" evidence="8">
    <location>
        <begin position="23"/>
        <end position="46"/>
    </location>
</feature>
<feature type="domain" description="Protein kinase" evidence="9">
    <location>
        <begin position="137"/>
        <end position="417"/>
    </location>
</feature>
<feature type="compositionally biased region" description="Polar residues" evidence="8">
    <location>
        <begin position="67"/>
        <end position="92"/>
    </location>
</feature>
<dbReference type="InterPro" id="IPR000719">
    <property type="entry name" value="Prot_kinase_dom"/>
</dbReference>
<keyword evidence="2" id="KW-0808">Transferase</keyword>
<evidence type="ECO:0000256" key="2">
    <source>
        <dbReference type="ARBA" id="ARBA00022679"/>
    </source>
</evidence>
<dbReference type="Pfam" id="PF07714">
    <property type="entry name" value="PK_Tyr_Ser-Thr"/>
    <property type="match status" value="1"/>
</dbReference>
<dbReference type="EMBL" id="BRXY01000016">
    <property type="protein sequence ID" value="GMH53010.1"/>
    <property type="molecule type" value="Genomic_DNA"/>
</dbReference>
<dbReference type="InterPro" id="IPR017441">
    <property type="entry name" value="Protein_kinase_ATP_BS"/>
</dbReference>
<comment type="caution">
    <text evidence="10">The sequence shown here is derived from an EMBL/GenBank/DDBJ whole genome shotgun (WGS) entry which is preliminary data.</text>
</comment>
<dbReference type="InterPro" id="IPR051681">
    <property type="entry name" value="Ser/Thr_Kinases-Pseudokinases"/>
</dbReference>
<accession>A0A9W6ZMM7</accession>